<gene>
    <name evidence="4" type="ORF">DFR37_11853</name>
</gene>
<dbReference type="SUPFAM" id="SSF56281">
    <property type="entry name" value="Metallo-hydrolase/oxidoreductase"/>
    <property type="match status" value="1"/>
</dbReference>
<feature type="domain" description="Metallo-beta-lactamase" evidence="2">
    <location>
        <begin position="13"/>
        <end position="215"/>
    </location>
</feature>
<dbReference type="AlphaFoldDB" id="A0A366H0M2"/>
<dbReference type="EMBL" id="QNRQ01000018">
    <property type="protein sequence ID" value="RBP35279.1"/>
    <property type="molecule type" value="Genomic_DNA"/>
</dbReference>
<dbReference type="Pfam" id="PF10996">
    <property type="entry name" value="Beta-Casp"/>
    <property type="match status" value="1"/>
</dbReference>
<keyword evidence="5" id="KW-1185">Reference proteome</keyword>
<dbReference type="InterPro" id="IPR011108">
    <property type="entry name" value="RMMBL"/>
</dbReference>
<dbReference type="Gene3D" id="3.60.15.10">
    <property type="entry name" value="Ribonuclease Z/Hydroxyacylglutathione hydrolase-like"/>
    <property type="match status" value="1"/>
</dbReference>
<protein>
    <submittedName>
        <fullName evidence="4">Metallo-beta-lactamase family protein</fullName>
    </submittedName>
</protein>
<dbReference type="OrthoDB" id="9803916at2"/>
<dbReference type="InterPro" id="IPR036866">
    <property type="entry name" value="RibonucZ/Hydroxyglut_hydro"/>
</dbReference>
<reference evidence="4 5" key="1">
    <citation type="submission" date="2018-06" db="EMBL/GenBank/DDBJ databases">
        <title>Genomic Encyclopedia of Type Strains, Phase IV (KMG-IV): sequencing the most valuable type-strain genomes for metagenomic binning, comparative biology and taxonomic classification.</title>
        <authorList>
            <person name="Goeker M."/>
        </authorList>
    </citation>
    <scope>NUCLEOTIDE SEQUENCE [LARGE SCALE GENOMIC DNA]</scope>
    <source>
        <strain evidence="4 5">DSM 25520</strain>
    </source>
</reference>
<dbReference type="SMART" id="SM00849">
    <property type="entry name" value="Lactamase_B"/>
    <property type="match status" value="1"/>
</dbReference>
<dbReference type="InterPro" id="IPR022712">
    <property type="entry name" value="Beta_Casp"/>
</dbReference>
<dbReference type="PANTHER" id="PTHR11203">
    <property type="entry name" value="CLEAVAGE AND POLYADENYLATION SPECIFICITY FACTOR FAMILY MEMBER"/>
    <property type="match status" value="1"/>
</dbReference>
<sequence length="473" mass="52515">MKLSFLGAASEVTGSCFLVETNNTRFLVDCGMVQGGQEAAERNNKPFKFDPTSIDFVLLTHAHVDHCGLLPKLTRSGFKGPIYATKATTDLLSVILPDSAHIQESDARCNAVQRVHKTTASPIYTLDDARKCLCQTKRVDYDQKFSPHATVQCRFRNAGHILGSAIIEIWITEYSYPTKLVFSGDLGQPGRQILQDPTSIKNADILVIESTYGNRRHQSLTATENDMVSIVENTLFERGGNVIIPAFAVGRAQQIIYQLHRLTLEGRLRPPKIFVDSAMATAVTSITREHIELFNEEAKHLAEWHALEHDLPYLHFTANVNESKVLNRVRSGAIIISASGMCEAGRIRHHLHHNLPRQECSVIIPGFQAKGTLGRRLVDGAKQVRILDEDIPVRASIFSVDSLSAHADQDALLAWAAAFERPPAQTFVVHGEPTASQTLADTLRKILDWQVTVPEHGHEVLWPNFLSAPKKHV</sequence>
<feature type="domain" description="Beta-Casp" evidence="3">
    <location>
        <begin position="252"/>
        <end position="377"/>
    </location>
</feature>
<dbReference type="InterPro" id="IPR001279">
    <property type="entry name" value="Metallo-B-lactamas"/>
</dbReference>
<name>A0A366H0M2_9BURK</name>
<dbReference type="Pfam" id="PF00753">
    <property type="entry name" value="Lactamase_B"/>
    <property type="match status" value="1"/>
</dbReference>
<dbReference type="Pfam" id="PF07521">
    <property type="entry name" value="RMMBL"/>
    <property type="match status" value="1"/>
</dbReference>
<dbReference type="SMART" id="SM01027">
    <property type="entry name" value="Beta-Casp"/>
    <property type="match status" value="1"/>
</dbReference>
<evidence type="ECO:0000259" key="2">
    <source>
        <dbReference type="SMART" id="SM00849"/>
    </source>
</evidence>
<dbReference type="Gene3D" id="3.40.50.10890">
    <property type="match status" value="1"/>
</dbReference>
<dbReference type="CDD" id="cd16295">
    <property type="entry name" value="TTHA0252-CPSF-like_MBL-fold"/>
    <property type="match status" value="1"/>
</dbReference>
<evidence type="ECO:0000256" key="1">
    <source>
        <dbReference type="ARBA" id="ARBA00022801"/>
    </source>
</evidence>
<dbReference type="GO" id="GO:0016787">
    <property type="term" value="F:hydrolase activity"/>
    <property type="evidence" value="ECO:0007669"/>
    <property type="project" value="UniProtKB-KW"/>
</dbReference>
<dbReference type="Proteomes" id="UP000253628">
    <property type="component" value="Unassembled WGS sequence"/>
</dbReference>
<evidence type="ECO:0000259" key="3">
    <source>
        <dbReference type="SMART" id="SM01027"/>
    </source>
</evidence>
<keyword evidence="1" id="KW-0378">Hydrolase</keyword>
<evidence type="ECO:0000313" key="4">
    <source>
        <dbReference type="EMBL" id="RBP35279.1"/>
    </source>
</evidence>
<dbReference type="PANTHER" id="PTHR11203:SF37">
    <property type="entry name" value="INTEGRATOR COMPLEX SUBUNIT 11"/>
    <property type="match status" value="1"/>
</dbReference>
<accession>A0A366H0M2</accession>
<dbReference type="InterPro" id="IPR050698">
    <property type="entry name" value="MBL"/>
</dbReference>
<proteinExistence type="predicted"/>
<organism evidence="4 5">
    <name type="scientific">Eoetvoesiella caeni</name>
    <dbReference type="NCBI Taxonomy" id="645616"/>
    <lineage>
        <taxon>Bacteria</taxon>
        <taxon>Pseudomonadati</taxon>
        <taxon>Pseudomonadota</taxon>
        <taxon>Betaproteobacteria</taxon>
        <taxon>Burkholderiales</taxon>
        <taxon>Alcaligenaceae</taxon>
        <taxon>Eoetvoesiella</taxon>
    </lineage>
</organism>
<comment type="caution">
    <text evidence="4">The sequence shown here is derived from an EMBL/GenBank/DDBJ whole genome shotgun (WGS) entry which is preliminary data.</text>
</comment>
<dbReference type="RefSeq" id="WP_113935106.1">
    <property type="nucleotide sequence ID" value="NZ_JACCEU010000014.1"/>
</dbReference>
<evidence type="ECO:0000313" key="5">
    <source>
        <dbReference type="Proteomes" id="UP000253628"/>
    </source>
</evidence>
<dbReference type="GO" id="GO:0004521">
    <property type="term" value="F:RNA endonuclease activity"/>
    <property type="evidence" value="ECO:0007669"/>
    <property type="project" value="TreeGrafter"/>
</dbReference>